<dbReference type="Proteomes" id="UP000831796">
    <property type="component" value="Chromosome"/>
</dbReference>
<reference evidence="1" key="1">
    <citation type="submission" date="2022-04" db="EMBL/GenBank/DDBJ databases">
        <title>Hymenobacter sp. isolated from the air.</title>
        <authorList>
            <person name="Won M."/>
            <person name="Lee C.-M."/>
            <person name="Woen H.-Y."/>
            <person name="Kwon S.-W."/>
        </authorList>
    </citation>
    <scope>NUCLEOTIDE SEQUENCE</scope>
    <source>
        <strain evidence="1">5116S-3</strain>
    </source>
</reference>
<dbReference type="EMBL" id="CP095046">
    <property type="protein sequence ID" value="UOQ73660.1"/>
    <property type="molecule type" value="Genomic_DNA"/>
</dbReference>
<evidence type="ECO:0000313" key="2">
    <source>
        <dbReference type="Proteomes" id="UP000831796"/>
    </source>
</evidence>
<protein>
    <submittedName>
        <fullName evidence="1">Uncharacterized protein</fullName>
    </submittedName>
</protein>
<gene>
    <name evidence="1" type="ORF">MUN79_06965</name>
</gene>
<evidence type="ECO:0000313" key="1">
    <source>
        <dbReference type="EMBL" id="UOQ73660.1"/>
    </source>
</evidence>
<organism evidence="1 2">
    <name type="scientific">Hymenobacter cellulosilyticus</name>
    <dbReference type="NCBI Taxonomy" id="2932248"/>
    <lineage>
        <taxon>Bacteria</taxon>
        <taxon>Pseudomonadati</taxon>
        <taxon>Bacteroidota</taxon>
        <taxon>Cytophagia</taxon>
        <taxon>Cytophagales</taxon>
        <taxon>Hymenobacteraceae</taxon>
        <taxon>Hymenobacter</taxon>
    </lineage>
</organism>
<name>A0A8T9QCV0_9BACT</name>
<proteinExistence type="predicted"/>
<dbReference type="RefSeq" id="WP_244677011.1">
    <property type="nucleotide sequence ID" value="NZ_CP095046.1"/>
</dbReference>
<accession>A0A8T9QCV0</accession>
<dbReference type="AlphaFoldDB" id="A0A8T9QCV0"/>
<sequence length="133" mass="15652">MGNLAARTEQYFDEATGRLTDLMQQRLSFHERDAQQAYEKWQQHFQKLNEDNVFDRIRQYLEPFKTLNGQQEALNRDVTATQRELLRKIELDSQIQAKLLSELTNLNTVLVKATSKNRFQRFMDSLFGGVKPV</sequence>
<keyword evidence="2" id="KW-1185">Reference proteome</keyword>
<dbReference type="KEGG" id="hcu:MUN79_06965"/>